<dbReference type="RefSeq" id="WP_160933240.1">
    <property type="nucleotide sequence ID" value="NZ_WWEU01000018.1"/>
</dbReference>
<dbReference type="GO" id="GO:0004519">
    <property type="term" value="F:endonuclease activity"/>
    <property type="evidence" value="ECO:0007669"/>
    <property type="project" value="InterPro"/>
</dbReference>
<sequence>MEMIHRKKPAYSPEVVEDRKYGYQKDNLKKDFHGSCGYCGSPDHIFGGKSGFQIDHFAPQSKFPELTNVYTNLVYSCPICNRGKSSKWPSDSPVQSVKGEEGFIHPCSHDYSEHLYRNEDGSIAAKSSVGNYMIQEMKLYLLRHQVIWVREELRELILEVRKKINHSSELVAKHNELTAAFFEYDEILRANIDQR</sequence>
<dbReference type="SMART" id="SM00507">
    <property type="entry name" value="HNHc"/>
    <property type="match status" value="1"/>
</dbReference>
<dbReference type="GO" id="GO:0003676">
    <property type="term" value="F:nucleic acid binding"/>
    <property type="evidence" value="ECO:0007669"/>
    <property type="project" value="InterPro"/>
</dbReference>
<reference evidence="2 3" key="1">
    <citation type="submission" date="2020-01" db="EMBL/GenBank/DDBJ databases">
        <title>Draft Genome Sequence of Vibrio sp. strain OCN044, Isolated from a Healthy Coral at Palmyra Atoll.</title>
        <authorList>
            <person name="Videau P."/>
            <person name="Loughran R."/>
            <person name="Esquivel A."/>
            <person name="Deadmond M."/>
            <person name="Paddock B.E."/>
            <person name="Saw J.H."/>
            <person name="Ushijima B."/>
        </authorList>
    </citation>
    <scope>NUCLEOTIDE SEQUENCE [LARGE SCALE GENOMIC DNA]</scope>
    <source>
        <strain evidence="2 3">OCN044</strain>
    </source>
</reference>
<proteinExistence type="predicted"/>
<dbReference type="GO" id="GO:0008270">
    <property type="term" value="F:zinc ion binding"/>
    <property type="evidence" value="ECO:0007669"/>
    <property type="project" value="InterPro"/>
</dbReference>
<dbReference type="Gene3D" id="1.10.30.50">
    <property type="match status" value="1"/>
</dbReference>
<dbReference type="InterPro" id="IPR003615">
    <property type="entry name" value="HNH_nuc"/>
</dbReference>
<feature type="domain" description="HNH nuclease" evidence="1">
    <location>
        <begin position="23"/>
        <end position="82"/>
    </location>
</feature>
<name>A0A6L8M6D3_9VIBR</name>
<dbReference type="InterPro" id="IPR002711">
    <property type="entry name" value="HNH"/>
</dbReference>
<keyword evidence="3" id="KW-1185">Reference proteome</keyword>
<organism evidence="2 3">
    <name type="scientific">Vibrio tetraodonis subsp. pristinus</name>
    <dbReference type="NCBI Taxonomy" id="2695891"/>
    <lineage>
        <taxon>Bacteria</taxon>
        <taxon>Pseudomonadati</taxon>
        <taxon>Pseudomonadota</taxon>
        <taxon>Gammaproteobacteria</taxon>
        <taxon>Vibrionales</taxon>
        <taxon>Vibrionaceae</taxon>
        <taxon>Vibrio</taxon>
    </lineage>
</organism>
<dbReference type="CDD" id="cd00085">
    <property type="entry name" value="HNHc"/>
    <property type="match status" value="1"/>
</dbReference>
<dbReference type="AlphaFoldDB" id="A0A6L8M6D3"/>
<evidence type="ECO:0000313" key="3">
    <source>
        <dbReference type="Proteomes" id="UP000478571"/>
    </source>
</evidence>
<dbReference type="EMBL" id="WWEU01000018">
    <property type="protein sequence ID" value="MYM61672.1"/>
    <property type="molecule type" value="Genomic_DNA"/>
</dbReference>
<protein>
    <recommendedName>
        <fullName evidence="1">HNH nuclease domain-containing protein</fullName>
    </recommendedName>
</protein>
<dbReference type="Pfam" id="PF01844">
    <property type="entry name" value="HNH"/>
    <property type="match status" value="1"/>
</dbReference>
<dbReference type="Proteomes" id="UP000478571">
    <property type="component" value="Unassembled WGS sequence"/>
</dbReference>
<comment type="caution">
    <text evidence="2">The sequence shown here is derived from an EMBL/GenBank/DDBJ whole genome shotgun (WGS) entry which is preliminary data.</text>
</comment>
<gene>
    <name evidence="2" type="ORF">GTG28_20940</name>
</gene>
<evidence type="ECO:0000259" key="1">
    <source>
        <dbReference type="SMART" id="SM00507"/>
    </source>
</evidence>
<accession>A0A6L8M6D3</accession>
<evidence type="ECO:0000313" key="2">
    <source>
        <dbReference type="EMBL" id="MYM61672.1"/>
    </source>
</evidence>